<dbReference type="GO" id="GO:0005763">
    <property type="term" value="C:mitochondrial small ribosomal subunit"/>
    <property type="evidence" value="ECO:0000318"/>
    <property type="project" value="GO_Central"/>
</dbReference>
<evidence type="ECO:0000256" key="1">
    <source>
        <dbReference type="SAM" id="MobiDB-lite"/>
    </source>
</evidence>
<proteinExistence type="predicted"/>
<keyword evidence="3" id="KW-1185">Reference proteome</keyword>
<gene>
    <name evidence="2" type="primary">MRPS34</name>
</gene>
<dbReference type="GO" id="GO:0032543">
    <property type="term" value="P:mitochondrial translation"/>
    <property type="evidence" value="ECO:0000318"/>
    <property type="project" value="GO_Central"/>
</dbReference>
<evidence type="ECO:0000313" key="2">
    <source>
        <dbReference type="Ensembl" id="ENSOANP00000042638.1"/>
    </source>
</evidence>
<dbReference type="InParanoid" id="A0A6I8NPU7"/>
<dbReference type="FunCoup" id="A0A6I8NPU7">
    <property type="interactions" value="895"/>
</dbReference>
<dbReference type="AlphaFoldDB" id="A0A6I8NPU7"/>
<dbReference type="Pfam" id="PF16053">
    <property type="entry name" value="MRP-S34"/>
    <property type="match status" value="1"/>
</dbReference>
<dbReference type="GeneTree" id="ENSGT00390000008964"/>
<organism evidence="2 3">
    <name type="scientific">Ornithorhynchus anatinus</name>
    <name type="common">Duckbill platypus</name>
    <dbReference type="NCBI Taxonomy" id="9258"/>
    <lineage>
        <taxon>Eukaryota</taxon>
        <taxon>Metazoa</taxon>
        <taxon>Chordata</taxon>
        <taxon>Craniata</taxon>
        <taxon>Vertebrata</taxon>
        <taxon>Euteleostomi</taxon>
        <taxon>Mammalia</taxon>
        <taxon>Monotremata</taxon>
        <taxon>Ornithorhynchidae</taxon>
        <taxon>Ornithorhynchus</taxon>
    </lineage>
</organism>
<protein>
    <submittedName>
        <fullName evidence="2">Mitochondrial ribosomal protein S34</fullName>
    </submittedName>
</protein>
<dbReference type="Bgee" id="ENSOANG00000050507">
    <property type="expression patterns" value="Expressed in heart and 7 other cell types or tissues"/>
</dbReference>
<name>A0A6I8NPU7_ORNAN</name>
<dbReference type="Proteomes" id="UP000002279">
    <property type="component" value="Unplaced"/>
</dbReference>
<reference evidence="2" key="1">
    <citation type="submission" date="2025-08" db="UniProtKB">
        <authorList>
            <consortium name="Ensembl"/>
        </authorList>
    </citation>
    <scope>IDENTIFICATION</scope>
    <source>
        <strain evidence="2">Glennie</strain>
    </source>
</reference>
<dbReference type="Ensembl" id="ENSOANT00000051286.1">
    <property type="protein sequence ID" value="ENSOANP00000042638.1"/>
    <property type="gene ID" value="ENSOANG00000050507.1"/>
</dbReference>
<dbReference type="GO" id="GO:0003735">
    <property type="term" value="F:structural constituent of ribosome"/>
    <property type="evidence" value="ECO:0000318"/>
    <property type="project" value="GO_Central"/>
</dbReference>
<dbReference type="InterPro" id="IPR032053">
    <property type="entry name" value="Ribosomal_mS34"/>
</dbReference>
<evidence type="ECO:0000313" key="3">
    <source>
        <dbReference type="Proteomes" id="UP000002279"/>
    </source>
</evidence>
<dbReference type="PANTHER" id="PTHR28589">
    <property type="entry name" value="28S RIBOSOMAL PROTEIN S34, MITOCHONDRIAL"/>
    <property type="match status" value="1"/>
</dbReference>
<dbReference type="PANTHER" id="PTHR28589:SF1">
    <property type="entry name" value="SMALL RIBOSOMAL SUBUNIT PROTEIN MS34"/>
    <property type="match status" value="1"/>
</dbReference>
<feature type="region of interest" description="Disordered" evidence="1">
    <location>
        <begin position="199"/>
        <end position="218"/>
    </location>
</feature>
<sequence length="218" mass="25250">MSRQTRRPRLLAELARKVRAYRELKARPRECERLALDYDDMRRRRSGRRLPGRAWPDVRRESPLLRLLRRLPGLGLGRLVTRKSWLSRPAPPSYWTLTRVRLDYTAPDLDYGKAWGILTFEGQSESEAREVEQAMYHDWRLVPKHEEEAFRASGAGPPEPPLYPVPRYLPYPPLLRAIILADRQKRGLAVHPEPLLDLEHTGRFPRDAPGTGPEGTPV</sequence>
<reference evidence="2" key="2">
    <citation type="submission" date="2025-09" db="UniProtKB">
        <authorList>
            <consortium name="Ensembl"/>
        </authorList>
    </citation>
    <scope>IDENTIFICATION</scope>
    <source>
        <strain evidence="2">Glennie</strain>
    </source>
</reference>
<dbReference type="OMA" id="HMEQQFK"/>
<accession>A0A6I8NPU7</accession>